<organism evidence="1">
    <name type="scientific">Nymphaea colorata</name>
    <name type="common">pocket water lily</name>
    <dbReference type="NCBI Taxonomy" id="210225"/>
    <lineage>
        <taxon>Eukaryota</taxon>
        <taxon>Viridiplantae</taxon>
        <taxon>Streptophyta</taxon>
        <taxon>Embryophyta</taxon>
        <taxon>Tracheophyta</taxon>
        <taxon>Spermatophyta</taxon>
        <taxon>Magnoliopsida</taxon>
        <taxon>Nymphaeales</taxon>
        <taxon>Nymphaeaceae</taxon>
        <taxon>Nymphaea</taxon>
    </lineage>
</organism>
<dbReference type="Gramene" id="NC4G0138330.1">
    <property type="protein sequence ID" value="NC4G0138330.1:cds"/>
    <property type="gene ID" value="NC4G0138330"/>
</dbReference>
<accession>A0A5K1CJI6</accession>
<protein>
    <submittedName>
        <fullName evidence="1">Uncharacterized protein</fullName>
    </submittedName>
</protein>
<sequence length="41" mass="4907">MVCVPNYPSLKEEKMPLRSSMNLNSVVFVRRERSRLHEFLL</sequence>
<reference evidence="1" key="1">
    <citation type="submission" date="2019-09" db="EMBL/GenBank/DDBJ databases">
        <authorList>
            <person name="Zhang L."/>
        </authorList>
    </citation>
    <scope>NUCLEOTIDE SEQUENCE</scope>
</reference>
<dbReference type="AlphaFoldDB" id="A0A5K1CJI6"/>
<name>A0A5K1CJI6_9MAGN</name>
<dbReference type="EMBL" id="LR721782">
    <property type="protein sequence ID" value="VVW23961.1"/>
    <property type="molecule type" value="Genomic_DNA"/>
</dbReference>
<gene>
    <name evidence="1" type="ORF">NYM_LOCUS17684</name>
</gene>
<evidence type="ECO:0000313" key="1">
    <source>
        <dbReference type="EMBL" id="VVW23961.1"/>
    </source>
</evidence>
<proteinExistence type="predicted"/>